<dbReference type="Proteomes" id="UP000193317">
    <property type="component" value="Unassembled WGS sequence"/>
</dbReference>
<gene>
    <name evidence="5" type="ORF">AWC27_24940</name>
</gene>
<feature type="domain" description="Glycosyltransferase subfamily 4-like N-terminal" evidence="4">
    <location>
        <begin position="25"/>
        <end position="176"/>
    </location>
</feature>
<proteinExistence type="predicted"/>
<organism evidence="5 6">
    <name type="scientific">Mycobacterium szulgai</name>
    <dbReference type="NCBI Taxonomy" id="1787"/>
    <lineage>
        <taxon>Bacteria</taxon>
        <taxon>Bacillati</taxon>
        <taxon>Actinomycetota</taxon>
        <taxon>Actinomycetes</taxon>
        <taxon>Mycobacteriales</taxon>
        <taxon>Mycobacteriaceae</taxon>
        <taxon>Mycobacterium</taxon>
    </lineage>
</organism>
<dbReference type="Pfam" id="PF13579">
    <property type="entry name" value="Glyco_trans_4_4"/>
    <property type="match status" value="1"/>
</dbReference>
<keyword evidence="2 5" id="KW-0808">Transferase</keyword>
<keyword evidence="6" id="KW-1185">Reference proteome</keyword>
<evidence type="ECO:0000313" key="6">
    <source>
        <dbReference type="Proteomes" id="UP000193317"/>
    </source>
</evidence>
<protein>
    <submittedName>
        <fullName evidence="5">Glycosyl transferase family 1</fullName>
    </submittedName>
</protein>
<dbReference type="InterPro" id="IPR001296">
    <property type="entry name" value="Glyco_trans_1"/>
</dbReference>
<dbReference type="Pfam" id="PF00534">
    <property type="entry name" value="Glycos_transf_1"/>
    <property type="match status" value="1"/>
</dbReference>
<dbReference type="EMBL" id="LQPW01000048">
    <property type="protein sequence ID" value="ORX08845.1"/>
    <property type="molecule type" value="Genomic_DNA"/>
</dbReference>
<evidence type="ECO:0000259" key="4">
    <source>
        <dbReference type="Pfam" id="PF13579"/>
    </source>
</evidence>
<evidence type="ECO:0000313" key="5">
    <source>
        <dbReference type="EMBL" id="ORX08845.1"/>
    </source>
</evidence>
<accession>A0A1X2ERQ5</accession>
<comment type="caution">
    <text evidence="5">The sequence shown here is derived from an EMBL/GenBank/DDBJ whole genome shotgun (WGS) entry which is preliminary data.</text>
</comment>
<dbReference type="RefSeq" id="WP_085670395.1">
    <property type="nucleotide sequence ID" value="NZ_JACKRU010000850.1"/>
</dbReference>
<dbReference type="GO" id="GO:0016757">
    <property type="term" value="F:glycosyltransferase activity"/>
    <property type="evidence" value="ECO:0007669"/>
    <property type="project" value="UniProtKB-KW"/>
</dbReference>
<dbReference type="PANTHER" id="PTHR12526:SF635">
    <property type="entry name" value="GLYCOSYL TRANSFERASE GROUP 1"/>
    <property type="match status" value="1"/>
</dbReference>
<dbReference type="Gene3D" id="3.40.50.2000">
    <property type="entry name" value="Glycogen Phosphorylase B"/>
    <property type="match status" value="2"/>
</dbReference>
<evidence type="ECO:0000256" key="2">
    <source>
        <dbReference type="ARBA" id="ARBA00022679"/>
    </source>
</evidence>
<evidence type="ECO:0000259" key="3">
    <source>
        <dbReference type="Pfam" id="PF00534"/>
    </source>
</evidence>
<name>A0A1X2ERQ5_MYCSZ</name>
<dbReference type="AlphaFoldDB" id="A0A1X2ERQ5"/>
<feature type="domain" description="Glycosyl transferase family 1" evidence="3">
    <location>
        <begin position="215"/>
        <end position="365"/>
    </location>
</feature>
<dbReference type="SUPFAM" id="SSF53756">
    <property type="entry name" value="UDP-Glycosyltransferase/glycogen phosphorylase"/>
    <property type="match status" value="1"/>
</dbReference>
<dbReference type="InterPro" id="IPR028098">
    <property type="entry name" value="Glyco_trans_4-like_N"/>
</dbReference>
<reference evidence="5 6" key="1">
    <citation type="submission" date="2016-01" db="EMBL/GenBank/DDBJ databases">
        <title>The new phylogeny of the genus Mycobacterium.</title>
        <authorList>
            <person name="Tarcisio F."/>
            <person name="Conor M."/>
            <person name="Antonella G."/>
            <person name="Elisabetta G."/>
            <person name="Giulia F.S."/>
            <person name="Sara T."/>
            <person name="Anna F."/>
            <person name="Clotilde B."/>
            <person name="Roberto B."/>
            <person name="Veronica D.S."/>
            <person name="Fabio R."/>
            <person name="Monica P."/>
            <person name="Olivier J."/>
            <person name="Enrico T."/>
            <person name="Nicola S."/>
        </authorList>
    </citation>
    <scope>NUCLEOTIDE SEQUENCE [LARGE SCALE GENOMIC DNA]</scope>
    <source>
        <strain evidence="5 6">DSM 44166</strain>
    </source>
</reference>
<dbReference type="PANTHER" id="PTHR12526">
    <property type="entry name" value="GLYCOSYLTRANSFERASE"/>
    <property type="match status" value="1"/>
</dbReference>
<sequence length="401" mass="42070">MRIAIVSGDDVSARDRADVGNGGCNQLCGALAAHGHDVTAYVRRSNRRPTDVGAETGYHMVPVCAGPAEALSPPQVLPYVGDWAAELASAWVSDPPDVVHAFGWLGGMAAQLAAREQGLPTVQSFYGLASTMPGDPGAGRYPEQLRLEPLLARNATWATGGSSDEVDALARMRRGRAGLSILATGVDVERYTPVGPALARTDMHRIVCAAPNPSPCDGFDQTIRALPKLAGTEVIIAETAAADPLQDTDQGGGRAELEGLATQLGVSDRVRFLGTVAADELPSVLRSADVVTCTPRQSPRATTALQAMASGVAVVAVSVGALADTVVHPVTGLLVRPDQPAELISALKTLQEQSFRREGMGATGRLRAESRYAWSRLALDTLHIYDRVDSLRQSRVVAGTG</sequence>
<keyword evidence="1" id="KW-0328">Glycosyltransferase</keyword>
<evidence type="ECO:0000256" key="1">
    <source>
        <dbReference type="ARBA" id="ARBA00022676"/>
    </source>
</evidence>